<name>A0AA36D762_9BILA</name>
<keyword evidence="2" id="KW-0472">Membrane</keyword>
<keyword evidence="2" id="KW-1133">Transmembrane helix</keyword>
<dbReference type="InterPro" id="IPR020904">
    <property type="entry name" value="Sc_DH/Rdtase_CS"/>
</dbReference>
<dbReference type="PROSITE" id="PS00061">
    <property type="entry name" value="ADH_SHORT"/>
    <property type="match status" value="1"/>
</dbReference>
<sequence length="370" mass="42303">MLTTLKNSTTMFTYYVEHYEEYFGGLNRFRVDWWMVAVVSFVAYFLLKRLFLERLFVNCAGRWVLVTGCDSGFGRRTALRLISKNVNVFAGCYTEKGKTDLEAEAKALNRGKLHAIRLDITKAESVDEAYKTVREVLSEHNASLWGLVNNAGIFSIFGPDAWCSVDEYKLSLDVNTLGAVRMCQKFMPLIKHSRGRIVTMGSSAGRIHGLFVGPYVTAKFAVEAYMDCLRLEMRQFGVSVHILEPGAFKTDLLSEDAQNRRVDTIWDKLSESVKVEYGESYKENFKQAWHTGVSIVANPNLDWVVDNYCHALFSRWPRMRYYTGWDAIFCFIPLSVFPTYLQDTILSFFYSLQPGPTLIPEALQMKTKAI</sequence>
<dbReference type="PRINTS" id="PR00081">
    <property type="entry name" value="GDHRDH"/>
</dbReference>
<comment type="caution">
    <text evidence="3">The sequence shown here is derived from an EMBL/GenBank/DDBJ whole genome shotgun (WGS) entry which is preliminary data.</text>
</comment>
<protein>
    <submittedName>
        <fullName evidence="3">Uncharacterized protein</fullName>
    </submittedName>
</protein>
<keyword evidence="1" id="KW-0560">Oxidoreductase</keyword>
<dbReference type="Gene3D" id="3.40.50.720">
    <property type="entry name" value="NAD(P)-binding Rossmann-like Domain"/>
    <property type="match status" value="1"/>
</dbReference>
<evidence type="ECO:0000256" key="1">
    <source>
        <dbReference type="ARBA" id="ARBA00023002"/>
    </source>
</evidence>
<gene>
    <name evidence="3" type="ORF">MSPICULIGERA_LOCUS20248</name>
</gene>
<dbReference type="PANTHER" id="PTHR43313">
    <property type="entry name" value="SHORT-CHAIN DEHYDROGENASE/REDUCTASE FAMILY 9C"/>
    <property type="match status" value="1"/>
</dbReference>
<dbReference type="GO" id="GO:0016491">
    <property type="term" value="F:oxidoreductase activity"/>
    <property type="evidence" value="ECO:0007669"/>
    <property type="project" value="UniProtKB-KW"/>
</dbReference>
<reference evidence="3" key="1">
    <citation type="submission" date="2023-06" db="EMBL/GenBank/DDBJ databases">
        <authorList>
            <person name="Delattre M."/>
        </authorList>
    </citation>
    <scope>NUCLEOTIDE SEQUENCE</scope>
    <source>
        <strain evidence="3">AF72</strain>
    </source>
</reference>
<dbReference type="SUPFAM" id="SSF51735">
    <property type="entry name" value="NAD(P)-binding Rossmann-fold domains"/>
    <property type="match status" value="1"/>
</dbReference>
<accession>A0AA36D762</accession>
<evidence type="ECO:0000256" key="2">
    <source>
        <dbReference type="SAM" id="Phobius"/>
    </source>
</evidence>
<evidence type="ECO:0000313" key="4">
    <source>
        <dbReference type="Proteomes" id="UP001177023"/>
    </source>
</evidence>
<dbReference type="InterPro" id="IPR036291">
    <property type="entry name" value="NAD(P)-bd_dom_sf"/>
</dbReference>
<feature type="non-terminal residue" evidence="3">
    <location>
        <position position="1"/>
    </location>
</feature>
<proteinExistence type="predicted"/>
<dbReference type="AlphaFoldDB" id="A0AA36D762"/>
<organism evidence="3 4">
    <name type="scientific">Mesorhabditis spiculigera</name>
    <dbReference type="NCBI Taxonomy" id="96644"/>
    <lineage>
        <taxon>Eukaryota</taxon>
        <taxon>Metazoa</taxon>
        <taxon>Ecdysozoa</taxon>
        <taxon>Nematoda</taxon>
        <taxon>Chromadorea</taxon>
        <taxon>Rhabditida</taxon>
        <taxon>Rhabditina</taxon>
        <taxon>Rhabditomorpha</taxon>
        <taxon>Rhabditoidea</taxon>
        <taxon>Rhabditidae</taxon>
        <taxon>Mesorhabditinae</taxon>
        <taxon>Mesorhabditis</taxon>
    </lineage>
</organism>
<feature type="transmembrane region" description="Helical" evidence="2">
    <location>
        <begin position="31"/>
        <end position="47"/>
    </location>
</feature>
<dbReference type="Pfam" id="PF00106">
    <property type="entry name" value="adh_short"/>
    <property type="match status" value="1"/>
</dbReference>
<evidence type="ECO:0000313" key="3">
    <source>
        <dbReference type="EMBL" id="CAJ0582105.1"/>
    </source>
</evidence>
<keyword evidence="4" id="KW-1185">Reference proteome</keyword>
<keyword evidence="2" id="KW-0812">Transmembrane</keyword>
<dbReference type="InterPro" id="IPR002347">
    <property type="entry name" value="SDR_fam"/>
</dbReference>
<dbReference type="GO" id="GO:0008202">
    <property type="term" value="P:steroid metabolic process"/>
    <property type="evidence" value="ECO:0007669"/>
    <property type="project" value="TreeGrafter"/>
</dbReference>
<dbReference type="EMBL" id="CATQJA010002664">
    <property type="protein sequence ID" value="CAJ0582105.1"/>
    <property type="molecule type" value="Genomic_DNA"/>
</dbReference>
<feature type="transmembrane region" description="Helical" evidence="2">
    <location>
        <begin position="322"/>
        <end position="341"/>
    </location>
</feature>
<dbReference type="PANTHER" id="PTHR43313:SF1">
    <property type="entry name" value="3BETA-HYDROXYSTEROID DEHYDROGENASE DHS-16"/>
    <property type="match status" value="1"/>
</dbReference>
<dbReference type="Proteomes" id="UP001177023">
    <property type="component" value="Unassembled WGS sequence"/>
</dbReference>